<dbReference type="GO" id="GO:0003677">
    <property type="term" value="F:DNA binding"/>
    <property type="evidence" value="ECO:0007669"/>
    <property type="project" value="UniProtKB-KW"/>
</dbReference>
<comment type="caution">
    <text evidence="5">The sequence shown here is derived from an EMBL/GenBank/DDBJ whole genome shotgun (WGS) entry which is preliminary data.</text>
</comment>
<evidence type="ECO:0000313" key="5">
    <source>
        <dbReference type="EMBL" id="PRR84705.1"/>
    </source>
</evidence>
<accession>A0A2T0BLF0</accession>
<reference evidence="5 6" key="1">
    <citation type="submission" date="2018-03" db="EMBL/GenBank/DDBJ databases">
        <title>Genome sequence of Clostridium luticellarii DSM 29923.</title>
        <authorList>
            <person name="Poehlein A."/>
            <person name="Daniel R."/>
        </authorList>
    </citation>
    <scope>NUCLEOTIDE SEQUENCE [LARGE SCALE GENOMIC DNA]</scope>
    <source>
        <strain evidence="5 6">DSM 29923</strain>
    </source>
</reference>
<protein>
    <submittedName>
        <fullName evidence="5">Putative HTH-type transcriptional regulator YybR</fullName>
    </submittedName>
</protein>
<evidence type="ECO:0000313" key="6">
    <source>
        <dbReference type="Proteomes" id="UP000237798"/>
    </source>
</evidence>
<proteinExistence type="predicted"/>
<feature type="domain" description="HTH hxlR-type" evidence="4">
    <location>
        <begin position="22"/>
        <end position="121"/>
    </location>
</feature>
<dbReference type="Proteomes" id="UP000237798">
    <property type="component" value="Unassembled WGS sequence"/>
</dbReference>
<dbReference type="PROSITE" id="PS51118">
    <property type="entry name" value="HTH_HXLR"/>
    <property type="match status" value="1"/>
</dbReference>
<dbReference type="SUPFAM" id="SSF46785">
    <property type="entry name" value="Winged helix' DNA-binding domain"/>
    <property type="match status" value="1"/>
</dbReference>
<dbReference type="EMBL" id="PVXP01000035">
    <property type="protein sequence ID" value="PRR84705.1"/>
    <property type="molecule type" value="Genomic_DNA"/>
</dbReference>
<organism evidence="5 6">
    <name type="scientific">Clostridium luticellarii</name>
    <dbReference type="NCBI Taxonomy" id="1691940"/>
    <lineage>
        <taxon>Bacteria</taxon>
        <taxon>Bacillati</taxon>
        <taxon>Bacillota</taxon>
        <taxon>Clostridia</taxon>
        <taxon>Eubacteriales</taxon>
        <taxon>Clostridiaceae</taxon>
        <taxon>Clostridium</taxon>
    </lineage>
</organism>
<sequence>MTMKIDQNNKSSKDNCPCMDYCPLGSALRVVSGKWKIPILCALYQDGTTRYNELKRKIRGITNTMLASSLKELEEDGLIHRKQYMEVPVRVEYTLTGLCNDLMPILNQLAHWGVHIHTLESSKGDIDE</sequence>
<evidence type="ECO:0000256" key="3">
    <source>
        <dbReference type="ARBA" id="ARBA00023163"/>
    </source>
</evidence>
<evidence type="ECO:0000259" key="4">
    <source>
        <dbReference type="PROSITE" id="PS51118"/>
    </source>
</evidence>
<evidence type="ECO:0000256" key="2">
    <source>
        <dbReference type="ARBA" id="ARBA00023125"/>
    </source>
</evidence>
<dbReference type="Gene3D" id="1.10.10.10">
    <property type="entry name" value="Winged helix-like DNA-binding domain superfamily/Winged helix DNA-binding domain"/>
    <property type="match status" value="1"/>
</dbReference>
<keyword evidence="2" id="KW-0238">DNA-binding</keyword>
<dbReference type="InterPro" id="IPR002577">
    <property type="entry name" value="HTH_HxlR"/>
</dbReference>
<dbReference type="PANTHER" id="PTHR33204">
    <property type="entry name" value="TRANSCRIPTIONAL REGULATOR, MARR FAMILY"/>
    <property type="match status" value="1"/>
</dbReference>
<name>A0A2T0BLF0_9CLOT</name>
<dbReference type="InterPro" id="IPR036388">
    <property type="entry name" value="WH-like_DNA-bd_sf"/>
</dbReference>
<keyword evidence="6" id="KW-1185">Reference proteome</keyword>
<keyword evidence="1" id="KW-0805">Transcription regulation</keyword>
<evidence type="ECO:0000256" key="1">
    <source>
        <dbReference type="ARBA" id="ARBA00023015"/>
    </source>
</evidence>
<dbReference type="Pfam" id="PF01638">
    <property type="entry name" value="HxlR"/>
    <property type="match status" value="1"/>
</dbReference>
<dbReference type="AlphaFoldDB" id="A0A2T0BLF0"/>
<dbReference type="PANTHER" id="PTHR33204:SF29">
    <property type="entry name" value="TRANSCRIPTIONAL REGULATOR"/>
    <property type="match status" value="1"/>
</dbReference>
<keyword evidence="3" id="KW-0804">Transcription</keyword>
<gene>
    <name evidence="5" type="primary">yybR</name>
    <name evidence="5" type="ORF">CLLU_23210</name>
</gene>
<dbReference type="InterPro" id="IPR036390">
    <property type="entry name" value="WH_DNA-bd_sf"/>
</dbReference>